<dbReference type="EMBL" id="CDMZ01005913">
    <property type="protein sequence ID" value="CEM55820.1"/>
    <property type="molecule type" value="Genomic_DNA"/>
</dbReference>
<dbReference type="Pfam" id="PF08282">
    <property type="entry name" value="Hydrolase_3"/>
    <property type="match status" value="1"/>
</dbReference>
<dbReference type="PROSITE" id="PS01229">
    <property type="entry name" value="COF_2"/>
    <property type="match status" value="1"/>
</dbReference>
<protein>
    <submittedName>
        <fullName evidence="1">Uncharacterized protein</fullName>
    </submittedName>
</protein>
<dbReference type="InterPro" id="IPR006379">
    <property type="entry name" value="HAD-SF_hydro_IIB"/>
</dbReference>
<dbReference type="GO" id="GO:0005829">
    <property type="term" value="C:cytosol"/>
    <property type="evidence" value="ECO:0007669"/>
    <property type="project" value="TreeGrafter"/>
</dbReference>
<dbReference type="PANTHER" id="PTHR10000:SF8">
    <property type="entry name" value="HAD SUPERFAMILY HYDROLASE-LIKE, TYPE 3"/>
    <property type="match status" value="1"/>
</dbReference>
<dbReference type="GO" id="GO:0016791">
    <property type="term" value="F:phosphatase activity"/>
    <property type="evidence" value="ECO:0007669"/>
    <property type="project" value="TreeGrafter"/>
</dbReference>
<accession>A0A0G4IEX3</accession>
<dbReference type="AlphaFoldDB" id="A0A0G4IEX3"/>
<dbReference type="Gene3D" id="3.30.1240.10">
    <property type="match status" value="1"/>
</dbReference>
<name>A0A0G4IEX3_9ALVE</name>
<proteinExistence type="predicted"/>
<evidence type="ECO:0000313" key="1">
    <source>
        <dbReference type="EMBL" id="CEM55820.1"/>
    </source>
</evidence>
<dbReference type="PhylomeDB" id="A0A0G4IEX3"/>
<dbReference type="GO" id="GO:0000287">
    <property type="term" value="F:magnesium ion binding"/>
    <property type="evidence" value="ECO:0007669"/>
    <property type="project" value="TreeGrafter"/>
</dbReference>
<dbReference type="CDD" id="cd07516">
    <property type="entry name" value="HAD_Pase"/>
    <property type="match status" value="1"/>
</dbReference>
<organism evidence="1">
    <name type="scientific">Chromera velia CCMP2878</name>
    <dbReference type="NCBI Taxonomy" id="1169474"/>
    <lineage>
        <taxon>Eukaryota</taxon>
        <taxon>Sar</taxon>
        <taxon>Alveolata</taxon>
        <taxon>Colpodellida</taxon>
        <taxon>Chromeraceae</taxon>
        <taxon>Chromera</taxon>
    </lineage>
</organism>
<dbReference type="SFLD" id="SFLDG01140">
    <property type="entry name" value="C2.B:_Phosphomannomutase_and_P"/>
    <property type="match status" value="1"/>
</dbReference>
<dbReference type="InterPro" id="IPR036412">
    <property type="entry name" value="HAD-like_sf"/>
</dbReference>
<dbReference type="PANTHER" id="PTHR10000">
    <property type="entry name" value="PHOSPHOSERINE PHOSPHATASE"/>
    <property type="match status" value="1"/>
</dbReference>
<reference evidence="1" key="1">
    <citation type="submission" date="2014-11" db="EMBL/GenBank/DDBJ databases">
        <authorList>
            <person name="Otto D Thomas"/>
            <person name="Naeem Raeece"/>
        </authorList>
    </citation>
    <scope>NUCLEOTIDE SEQUENCE</scope>
</reference>
<sequence>MKFAGGSVRVGLLVAAGVALLSVGTLAYAKGLLRGTAKRRIRLVALDLDGTTLTSSHQLTERTRTILQKLKGKGVIVSLATGRSAKSLERYLLESGLSGEVPVVCYNGACGYRYFVNSNQEAAGGKVLEAQSLFVNGVQKETCKALVAAAEKVGAIVQFYDVETGQICATPKRPADRGLLKLYEELVTHKQHIVSDEEMKRLVDSKEPAKLLLLTPVEKIDETMEKVRALVDPSRYHEVRGSPSPFFIEYLAPQVCKGQGVESLCAQLKVPLDQVLAFGDGDNDVEFLQVAGDGVAMKNAREVTKAAADRVLEWSNDEEGVARELERLDREGAFD</sequence>
<gene>
    <name evidence="1" type="ORF">Cvel_13859</name>
</gene>
<dbReference type="SUPFAM" id="SSF56784">
    <property type="entry name" value="HAD-like"/>
    <property type="match status" value="1"/>
</dbReference>
<dbReference type="Gene3D" id="3.40.50.1000">
    <property type="entry name" value="HAD superfamily/HAD-like"/>
    <property type="match status" value="1"/>
</dbReference>
<dbReference type="NCBIfam" id="TIGR01484">
    <property type="entry name" value="HAD-SF-IIB"/>
    <property type="match status" value="1"/>
</dbReference>
<dbReference type="InterPro" id="IPR023214">
    <property type="entry name" value="HAD_sf"/>
</dbReference>
<dbReference type="SFLD" id="SFLDS00003">
    <property type="entry name" value="Haloacid_Dehalogenase"/>
    <property type="match status" value="1"/>
</dbReference>
<dbReference type="VEuPathDB" id="CryptoDB:Cvel_13859"/>